<dbReference type="PANTHER" id="PTHR33840">
    <property type="match status" value="1"/>
</dbReference>
<protein>
    <recommendedName>
        <fullName evidence="2">T6SS Phospholipase effector Tle1-like catalytic domain-containing protein</fullName>
    </recommendedName>
</protein>
<name>A0A5C3KH27_COPMA</name>
<reference evidence="3 4" key="1">
    <citation type="journal article" date="2019" name="Nat. Ecol. Evol.">
        <title>Megaphylogeny resolves global patterns of mushroom evolution.</title>
        <authorList>
            <person name="Varga T."/>
            <person name="Krizsan K."/>
            <person name="Foldi C."/>
            <person name="Dima B."/>
            <person name="Sanchez-Garcia M."/>
            <person name="Sanchez-Ramirez S."/>
            <person name="Szollosi G.J."/>
            <person name="Szarkandi J.G."/>
            <person name="Papp V."/>
            <person name="Albert L."/>
            <person name="Andreopoulos W."/>
            <person name="Angelini C."/>
            <person name="Antonin V."/>
            <person name="Barry K.W."/>
            <person name="Bougher N.L."/>
            <person name="Buchanan P."/>
            <person name="Buyck B."/>
            <person name="Bense V."/>
            <person name="Catcheside P."/>
            <person name="Chovatia M."/>
            <person name="Cooper J."/>
            <person name="Damon W."/>
            <person name="Desjardin D."/>
            <person name="Finy P."/>
            <person name="Geml J."/>
            <person name="Haridas S."/>
            <person name="Hughes K."/>
            <person name="Justo A."/>
            <person name="Karasinski D."/>
            <person name="Kautmanova I."/>
            <person name="Kiss B."/>
            <person name="Kocsube S."/>
            <person name="Kotiranta H."/>
            <person name="LaButti K.M."/>
            <person name="Lechner B.E."/>
            <person name="Liimatainen K."/>
            <person name="Lipzen A."/>
            <person name="Lukacs Z."/>
            <person name="Mihaltcheva S."/>
            <person name="Morgado L.N."/>
            <person name="Niskanen T."/>
            <person name="Noordeloos M.E."/>
            <person name="Ohm R.A."/>
            <person name="Ortiz-Santana B."/>
            <person name="Ovrebo C."/>
            <person name="Racz N."/>
            <person name="Riley R."/>
            <person name="Savchenko A."/>
            <person name="Shiryaev A."/>
            <person name="Soop K."/>
            <person name="Spirin V."/>
            <person name="Szebenyi C."/>
            <person name="Tomsovsky M."/>
            <person name="Tulloss R.E."/>
            <person name="Uehling J."/>
            <person name="Grigoriev I.V."/>
            <person name="Vagvolgyi C."/>
            <person name="Papp T."/>
            <person name="Martin F.M."/>
            <person name="Miettinen O."/>
            <person name="Hibbett D.S."/>
            <person name="Nagy L.G."/>
        </authorList>
    </citation>
    <scope>NUCLEOTIDE SEQUENCE [LARGE SCALE GENOMIC DNA]</scope>
    <source>
        <strain evidence="3 4">CBS 121175</strain>
    </source>
</reference>
<evidence type="ECO:0000313" key="4">
    <source>
        <dbReference type="Proteomes" id="UP000307440"/>
    </source>
</evidence>
<organism evidence="3 4">
    <name type="scientific">Coprinopsis marcescibilis</name>
    <name type="common">Agaric fungus</name>
    <name type="synonym">Psathyrella marcescibilis</name>
    <dbReference type="NCBI Taxonomy" id="230819"/>
    <lineage>
        <taxon>Eukaryota</taxon>
        <taxon>Fungi</taxon>
        <taxon>Dikarya</taxon>
        <taxon>Basidiomycota</taxon>
        <taxon>Agaricomycotina</taxon>
        <taxon>Agaricomycetes</taxon>
        <taxon>Agaricomycetidae</taxon>
        <taxon>Agaricales</taxon>
        <taxon>Agaricineae</taxon>
        <taxon>Psathyrellaceae</taxon>
        <taxon>Coprinopsis</taxon>
    </lineage>
</organism>
<dbReference type="STRING" id="230819.A0A5C3KH27"/>
<evidence type="ECO:0000259" key="2">
    <source>
        <dbReference type="Pfam" id="PF09994"/>
    </source>
</evidence>
<gene>
    <name evidence="3" type="ORF">FA15DRAFT_674534</name>
</gene>
<accession>A0A5C3KH27</accession>
<feature type="domain" description="T6SS Phospholipase effector Tle1-like catalytic" evidence="2">
    <location>
        <begin position="64"/>
        <end position="318"/>
    </location>
</feature>
<proteinExistence type="predicted"/>
<dbReference type="AlphaFoldDB" id="A0A5C3KH27"/>
<dbReference type="Proteomes" id="UP000307440">
    <property type="component" value="Unassembled WGS sequence"/>
</dbReference>
<dbReference type="InterPro" id="IPR018712">
    <property type="entry name" value="Tle1-like_cat"/>
</dbReference>
<evidence type="ECO:0000256" key="1">
    <source>
        <dbReference type="SAM" id="MobiDB-lite"/>
    </source>
</evidence>
<dbReference type="EMBL" id="ML210346">
    <property type="protein sequence ID" value="TFK19342.1"/>
    <property type="molecule type" value="Genomic_DNA"/>
</dbReference>
<dbReference type="PANTHER" id="PTHR33840:SF1">
    <property type="entry name" value="TLE1 PHOSPHOLIPASE DOMAIN-CONTAINING PROTEIN"/>
    <property type="match status" value="1"/>
</dbReference>
<feature type="region of interest" description="Disordered" evidence="1">
    <location>
        <begin position="73"/>
        <end position="115"/>
    </location>
</feature>
<sequence length="527" mass="60488">MKSSNVSDLYDLILKDSQSNQLVWYDQDMDHQRKAQRRGSMLGQSGGVEHNRNSLLRNRSSFSSYYQSSVGRRHSQVIQQTKDKDSRGVPFPRNEETVNQAGNETVASTPSTDDEEDQTLLEAYCWLSENYQETDKIFLFGFAKGAYQVQRLSLMINQIGLVIKTESKDVMSNASAAYLKFCSERKKGLVAWLQTKIRWDSSEASFDPGLYRQVRAHFVGAWDTTSPESGPPVDASEGMVHVCHFRHALALDERVKKPQYAWGRFGVDPDIAFRQQAEEFSDIQEVWFAGTHLDLGGARKQKLGRDRSRAPLRWMVSEAMKTGLLISEDSYKRCAYNRLELTKSFWLWRLLKDAALPRRQIFPGQKIHSSFILAWNECRYTPRARPPKECRDIWTRLRQNGLVHPDEWLTVDAYEYAQIAMEVFANNSGEVVRPVFEKMMQLADGPQALYEAVLIAINGRHRLLSHKKHELLKEVIAILVPDNGASRLRRLQSRSKVSPGLTDLLTRDDYKEAAEDFLNKLTITKKE</sequence>
<keyword evidence="4" id="KW-1185">Reference proteome</keyword>
<feature type="region of interest" description="Disordered" evidence="1">
    <location>
        <begin position="34"/>
        <end position="54"/>
    </location>
</feature>
<dbReference type="OrthoDB" id="538223at2759"/>
<feature type="compositionally biased region" description="Polar residues" evidence="1">
    <location>
        <begin position="97"/>
        <end position="111"/>
    </location>
</feature>
<evidence type="ECO:0000313" key="3">
    <source>
        <dbReference type="EMBL" id="TFK19342.1"/>
    </source>
</evidence>
<dbReference type="Pfam" id="PF09994">
    <property type="entry name" value="T6SS_Tle1-like_cat"/>
    <property type="match status" value="1"/>
</dbReference>